<keyword evidence="3" id="KW-1185">Reference proteome</keyword>
<proteinExistence type="predicted"/>
<evidence type="ECO:0000313" key="2">
    <source>
        <dbReference type="EMBL" id="MEQ2209327.1"/>
    </source>
</evidence>
<evidence type="ECO:0000256" key="1">
    <source>
        <dbReference type="SAM" id="MobiDB-lite"/>
    </source>
</evidence>
<name>A0ABV0RMB3_9TELE</name>
<gene>
    <name evidence="2" type="ORF">XENOCAPTIV_028566</name>
</gene>
<dbReference type="PANTHER" id="PTHR21656:SF2">
    <property type="entry name" value="MALE-SPECIFIC LETHAL 1 HOMOLOG"/>
    <property type="match status" value="1"/>
</dbReference>
<feature type="non-terminal residue" evidence="2">
    <location>
        <position position="1"/>
    </location>
</feature>
<feature type="compositionally biased region" description="Polar residues" evidence="1">
    <location>
        <begin position="35"/>
        <end position="44"/>
    </location>
</feature>
<feature type="region of interest" description="Disordered" evidence="1">
    <location>
        <begin position="1"/>
        <end position="57"/>
    </location>
</feature>
<evidence type="ECO:0000313" key="3">
    <source>
        <dbReference type="Proteomes" id="UP001434883"/>
    </source>
</evidence>
<sequence>LTRKDTPRDKRLFQPLEPWTPDKEDMWDLDIEESPQPNAATPLSFSRGEKSVPARSGSEMDVLLPCKEEPELSCQMEDLPFMSTTEMYLCCWNQPPLSPLRETSPKKEEEVARYAGVKYLSFFYVKRSLNSSLKAMQPHYSCCE</sequence>
<dbReference type="PANTHER" id="PTHR21656">
    <property type="entry name" value="MALE-SPECIFIC LETHAL-1 PROTEIN"/>
    <property type="match status" value="1"/>
</dbReference>
<comment type="caution">
    <text evidence="2">The sequence shown here is derived from an EMBL/GenBank/DDBJ whole genome shotgun (WGS) entry which is preliminary data.</text>
</comment>
<organism evidence="2 3">
    <name type="scientific">Xenoophorus captivus</name>
    <dbReference type="NCBI Taxonomy" id="1517983"/>
    <lineage>
        <taxon>Eukaryota</taxon>
        <taxon>Metazoa</taxon>
        <taxon>Chordata</taxon>
        <taxon>Craniata</taxon>
        <taxon>Vertebrata</taxon>
        <taxon>Euteleostomi</taxon>
        <taxon>Actinopterygii</taxon>
        <taxon>Neopterygii</taxon>
        <taxon>Teleostei</taxon>
        <taxon>Neoteleostei</taxon>
        <taxon>Acanthomorphata</taxon>
        <taxon>Ovalentaria</taxon>
        <taxon>Atherinomorphae</taxon>
        <taxon>Cyprinodontiformes</taxon>
        <taxon>Goodeidae</taxon>
        <taxon>Xenoophorus</taxon>
    </lineage>
</organism>
<protein>
    <submittedName>
        <fullName evidence="2">Uncharacterized protein</fullName>
    </submittedName>
</protein>
<dbReference type="Proteomes" id="UP001434883">
    <property type="component" value="Unassembled WGS sequence"/>
</dbReference>
<dbReference type="EMBL" id="JAHRIN010051198">
    <property type="protein sequence ID" value="MEQ2209327.1"/>
    <property type="molecule type" value="Genomic_DNA"/>
</dbReference>
<feature type="compositionally biased region" description="Basic and acidic residues" evidence="1">
    <location>
        <begin position="1"/>
        <end position="12"/>
    </location>
</feature>
<reference evidence="2 3" key="1">
    <citation type="submission" date="2021-06" db="EMBL/GenBank/DDBJ databases">
        <authorList>
            <person name="Palmer J.M."/>
        </authorList>
    </citation>
    <scope>NUCLEOTIDE SEQUENCE [LARGE SCALE GENOMIC DNA]</scope>
    <source>
        <strain evidence="2 3">XC_2019</strain>
        <tissue evidence="2">Muscle</tissue>
    </source>
</reference>
<accession>A0ABV0RMB3</accession>
<dbReference type="InterPro" id="IPR026711">
    <property type="entry name" value="Msl-1"/>
</dbReference>